<keyword evidence="3" id="KW-1185">Reference proteome</keyword>
<dbReference type="InterPro" id="IPR040704">
    <property type="entry name" value="HEPN_AbiU2"/>
</dbReference>
<protein>
    <recommendedName>
        <fullName evidence="1">HEPN AbiU2-like domain-containing protein</fullName>
    </recommendedName>
</protein>
<dbReference type="AlphaFoldDB" id="A0A2K8T3J2"/>
<accession>A0A2K8T3J2</accession>
<dbReference type="KEGG" id="nfl:COO91_08389"/>
<dbReference type="Proteomes" id="UP000232003">
    <property type="component" value="Chromosome"/>
</dbReference>
<feature type="domain" description="HEPN AbiU2-like" evidence="1">
    <location>
        <begin position="18"/>
        <end position="195"/>
    </location>
</feature>
<gene>
    <name evidence="2" type="ORF">COO91_08389</name>
</gene>
<reference evidence="2 3" key="1">
    <citation type="submission" date="2017-11" db="EMBL/GenBank/DDBJ databases">
        <title>Complete genome of a free-living desiccation-tolerant cyanobacterium and its photosynthetic adaptation to extreme terrestrial habitat.</title>
        <authorList>
            <person name="Shang J."/>
        </authorList>
    </citation>
    <scope>NUCLEOTIDE SEQUENCE [LARGE SCALE GENOMIC DNA]</scope>
    <source>
        <strain evidence="2 3">CCNUN1</strain>
    </source>
</reference>
<organism evidence="2 3">
    <name type="scientific">Nostoc flagelliforme CCNUN1</name>
    <dbReference type="NCBI Taxonomy" id="2038116"/>
    <lineage>
        <taxon>Bacteria</taxon>
        <taxon>Bacillati</taxon>
        <taxon>Cyanobacteriota</taxon>
        <taxon>Cyanophyceae</taxon>
        <taxon>Nostocales</taxon>
        <taxon>Nostocaceae</taxon>
        <taxon>Nostoc</taxon>
    </lineage>
</organism>
<proteinExistence type="predicted"/>
<dbReference type="EMBL" id="CP024785">
    <property type="protein sequence ID" value="AUB42272.1"/>
    <property type="molecule type" value="Genomic_DNA"/>
</dbReference>
<evidence type="ECO:0000259" key="1">
    <source>
        <dbReference type="Pfam" id="PF18734"/>
    </source>
</evidence>
<evidence type="ECO:0000313" key="2">
    <source>
        <dbReference type="EMBL" id="AUB42272.1"/>
    </source>
</evidence>
<dbReference type="RefSeq" id="WP_100902363.1">
    <property type="nucleotide sequence ID" value="NZ_CAWNNC010000001.1"/>
</dbReference>
<name>A0A2K8T3J2_9NOSO</name>
<sequence length="224" mass="25584">MYTPKEHLQDIVNNGIKFDLLAAETAIVLYETIGNYQSELADKNFEHLFGTIQLLLAKDIVLSISKIFDHNDRFSLRSLYAAIKIINNNSHELKIQYRIQLEEKLGIWGLDRKCLIAMTDSELTTIVAKVLNDKMPFKDDMKAIKNIRDKRLAHDESIDEAKISVIMWQELDNLVELAKSILGIIGNHYLGSLYEINGEYTLSEDALIESRSLVRLFKQAGIIS</sequence>
<dbReference type="Pfam" id="PF18734">
    <property type="entry name" value="HEPN_AbiU2"/>
    <property type="match status" value="1"/>
</dbReference>
<evidence type="ECO:0000313" key="3">
    <source>
        <dbReference type="Proteomes" id="UP000232003"/>
    </source>
</evidence>